<protein>
    <recommendedName>
        <fullName evidence="5">LSM domain-containing protein</fullName>
    </recommendedName>
</protein>
<dbReference type="GO" id="GO:0000290">
    <property type="term" value="P:deadenylation-dependent decapping of nuclear-transcribed mRNA"/>
    <property type="evidence" value="ECO:0007669"/>
    <property type="project" value="TreeGrafter"/>
</dbReference>
<evidence type="ECO:0000256" key="3">
    <source>
        <dbReference type="SAM" id="MobiDB-lite"/>
    </source>
</evidence>
<dbReference type="InterPro" id="IPR044642">
    <property type="entry name" value="PTHR15588"/>
</dbReference>
<feature type="region of interest" description="Disordered" evidence="3">
    <location>
        <begin position="1"/>
        <end position="29"/>
    </location>
</feature>
<gene>
    <name evidence="4" type="ORF">OOU_Y34scaffold00765g3</name>
</gene>
<evidence type="ECO:0008006" key="5">
    <source>
        <dbReference type="Google" id="ProtNLM"/>
    </source>
</evidence>
<sequence>MENLSISDAPPQGPGPVLGAGPGRVPPHTQAQLPAQMFTTAAQLLDLTDTNLVLQSTVERLFVPPSPSTGERGLYADISRGLFLVRGENVLLLGEIDLDKDDDPPAGYDKAELQVVESLLKARKAEDKAKEKSRLKKLASLGFEGEHSGEIIF</sequence>
<dbReference type="SUPFAM" id="SSF50182">
    <property type="entry name" value="Sm-like ribonucleoproteins"/>
    <property type="match status" value="1"/>
</dbReference>
<evidence type="ECO:0000313" key="4">
    <source>
        <dbReference type="EMBL" id="ELQ34457.1"/>
    </source>
</evidence>
<keyword evidence="1" id="KW-0694">RNA-binding</keyword>
<organism evidence="4">
    <name type="scientific">Pyricularia oryzae (strain Y34)</name>
    <name type="common">Rice blast fungus</name>
    <name type="synonym">Magnaporthe oryzae</name>
    <dbReference type="NCBI Taxonomy" id="1143189"/>
    <lineage>
        <taxon>Eukaryota</taxon>
        <taxon>Fungi</taxon>
        <taxon>Dikarya</taxon>
        <taxon>Ascomycota</taxon>
        <taxon>Pezizomycotina</taxon>
        <taxon>Sordariomycetes</taxon>
        <taxon>Sordariomycetidae</taxon>
        <taxon>Magnaporthales</taxon>
        <taxon>Pyriculariaceae</taxon>
        <taxon>Pyricularia</taxon>
    </lineage>
</organism>
<proteinExistence type="predicted"/>
<dbReference type="Proteomes" id="UP000011086">
    <property type="component" value="Unassembled WGS sequence"/>
</dbReference>
<dbReference type="GO" id="GO:1990726">
    <property type="term" value="C:Lsm1-7-Pat1 complex"/>
    <property type="evidence" value="ECO:0007669"/>
    <property type="project" value="TreeGrafter"/>
</dbReference>
<dbReference type="Gene3D" id="2.30.30.100">
    <property type="match status" value="1"/>
</dbReference>
<dbReference type="GO" id="GO:0000932">
    <property type="term" value="C:P-body"/>
    <property type="evidence" value="ECO:0007669"/>
    <property type="project" value="TreeGrafter"/>
</dbReference>
<name>A0AA97PH76_PYRO3</name>
<dbReference type="PANTHER" id="PTHR15588:SF8">
    <property type="entry name" value="U6 SNRNA-ASSOCIATED SM-LIKE PROTEIN LSM1"/>
    <property type="match status" value="1"/>
</dbReference>
<reference evidence="4" key="1">
    <citation type="journal article" date="2012" name="PLoS Genet.">
        <title>Comparative analysis of the genomes of two field isolates of the rice blast fungus Magnaporthe oryzae.</title>
        <authorList>
            <person name="Xue M."/>
            <person name="Yang J."/>
            <person name="Li Z."/>
            <person name="Hu S."/>
            <person name="Yao N."/>
            <person name="Dean R.A."/>
            <person name="Zhao W."/>
            <person name="Shen M."/>
            <person name="Zhang H."/>
            <person name="Li C."/>
            <person name="Liu L."/>
            <person name="Cao L."/>
            <person name="Xu X."/>
            <person name="Xing Y."/>
            <person name="Hsiang T."/>
            <person name="Zhang Z."/>
            <person name="Xu J.R."/>
            <person name="Peng Y.L."/>
        </authorList>
    </citation>
    <scope>NUCLEOTIDE SEQUENCE</scope>
    <source>
        <strain evidence="4">Y34</strain>
    </source>
</reference>
<evidence type="ECO:0000256" key="1">
    <source>
        <dbReference type="ARBA" id="ARBA00022884"/>
    </source>
</evidence>
<dbReference type="InterPro" id="IPR010920">
    <property type="entry name" value="LSM_dom_sf"/>
</dbReference>
<accession>A0AA97PH76</accession>
<evidence type="ECO:0000256" key="2">
    <source>
        <dbReference type="ARBA" id="ARBA00023274"/>
    </source>
</evidence>
<dbReference type="AlphaFoldDB" id="A0AA97PH76"/>
<keyword evidence="2" id="KW-0687">Ribonucleoprotein</keyword>
<dbReference type="PANTHER" id="PTHR15588">
    <property type="entry name" value="LSM1"/>
    <property type="match status" value="1"/>
</dbReference>
<dbReference type="EMBL" id="JH793246">
    <property type="protein sequence ID" value="ELQ34457.1"/>
    <property type="molecule type" value="Genomic_DNA"/>
</dbReference>
<dbReference type="GO" id="GO:0003729">
    <property type="term" value="F:mRNA binding"/>
    <property type="evidence" value="ECO:0007669"/>
    <property type="project" value="TreeGrafter"/>
</dbReference>
<dbReference type="GO" id="GO:1990904">
    <property type="term" value="C:ribonucleoprotein complex"/>
    <property type="evidence" value="ECO:0007669"/>
    <property type="project" value="UniProtKB-KW"/>
</dbReference>